<dbReference type="GO" id="GO:0016491">
    <property type="term" value="F:oxidoreductase activity"/>
    <property type="evidence" value="ECO:0007669"/>
    <property type="project" value="TreeGrafter"/>
</dbReference>
<comment type="caution">
    <text evidence="1">The sequence shown here is derived from an EMBL/GenBank/DDBJ whole genome shotgun (WGS) entry which is preliminary data.</text>
</comment>
<organism evidence="1 2">
    <name type="scientific">Alloalcanivorax marinus</name>
    <dbReference type="NCBI Taxonomy" id="1177169"/>
    <lineage>
        <taxon>Bacteria</taxon>
        <taxon>Pseudomonadati</taxon>
        <taxon>Pseudomonadota</taxon>
        <taxon>Gammaproteobacteria</taxon>
        <taxon>Oceanospirillales</taxon>
        <taxon>Alcanivoracaceae</taxon>
        <taxon>Alloalcanivorax</taxon>
    </lineage>
</organism>
<reference evidence="1" key="1">
    <citation type="submission" date="2021-10" db="EMBL/GenBank/DDBJ databases">
        <title>The diversity and Nitrogen Metabolism of Culturable Nitrate-Utilizing Bacteria Within the Oxygen Minimum Zone of the Changjiang (Yangtze River)Estuary.</title>
        <authorList>
            <person name="Zhang D."/>
            <person name="Zheng J."/>
            <person name="Liu S."/>
            <person name="He W."/>
        </authorList>
    </citation>
    <scope>NUCLEOTIDE SEQUENCE</scope>
    <source>
        <strain evidence="1">FXH-223</strain>
    </source>
</reference>
<dbReference type="Proteomes" id="UP001108027">
    <property type="component" value="Unassembled WGS sequence"/>
</dbReference>
<dbReference type="CDD" id="cd05325">
    <property type="entry name" value="carb_red_sniffer_like_SDR_c"/>
    <property type="match status" value="1"/>
</dbReference>
<evidence type="ECO:0000313" key="2">
    <source>
        <dbReference type="Proteomes" id="UP001108027"/>
    </source>
</evidence>
<dbReference type="Gene3D" id="3.40.50.720">
    <property type="entry name" value="NAD(P)-binding Rossmann-like Domain"/>
    <property type="match status" value="1"/>
</dbReference>
<dbReference type="PANTHER" id="PTHR43544:SF12">
    <property type="entry name" value="NAD(P)-BINDING ROSSMANN-FOLD SUPERFAMILY PROTEIN"/>
    <property type="match status" value="1"/>
</dbReference>
<proteinExistence type="predicted"/>
<dbReference type="RefSeq" id="WP_228232145.1">
    <property type="nucleotide sequence ID" value="NZ_JAJGNA010000001.1"/>
</dbReference>
<name>A0A9Q3UIH8_9GAMM</name>
<dbReference type="AlphaFoldDB" id="A0A9Q3UIH8"/>
<dbReference type="GO" id="GO:0005737">
    <property type="term" value="C:cytoplasm"/>
    <property type="evidence" value="ECO:0007669"/>
    <property type="project" value="TreeGrafter"/>
</dbReference>
<accession>A0A9Q3UIH8</accession>
<keyword evidence="2" id="KW-1185">Reference proteome</keyword>
<dbReference type="InterPro" id="IPR002347">
    <property type="entry name" value="SDR_fam"/>
</dbReference>
<dbReference type="SUPFAM" id="SSF51735">
    <property type="entry name" value="NAD(P)-binding Rossmann-fold domains"/>
    <property type="match status" value="1"/>
</dbReference>
<dbReference type="InterPro" id="IPR051468">
    <property type="entry name" value="Fungal_SecMetab_SDRs"/>
</dbReference>
<gene>
    <name evidence="1" type="ORF">LL252_00550</name>
</gene>
<protein>
    <submittedName>
        <fullName evidence="1">SDR family NAD(P)-dependent oxidoreductase</fullName>
    </submittedName>
</protein>
<dbReference type="PRINTS" id="PR00081">
    <property type="entry name" value="GDHRDH"/>
</dbReference>
<sequence>MGQVRLITGASGGIGGALTRRCLEAGDTVFAVSRRPVSGGARVAHGEQRLIPVAADLTREADIAALMERVAAAGEPLDSLIHCAGVLHDEAHGLAPEKRLEDLDGAALARAFALNASAPMLLAKHGLPLLRGGQRAVFASLSARVGSIADNRLGGWYAYRASKAAQNQFIRTFAVEARRRAPGLIVLALHPGTVDTALSRPFQRNVPEGKLFTPDFAAERLLGLIDGAGAADSGRFLAWDGKDIPW</sequence>
<evidence type="ECO:0000313" key="1">
    <source>
        <dbReference type="EMBL" id="MCC4307045.1"/>
    </source>
</evidence>
<dbReference type="EMBL" id="JAJGNA010000001">
    <property type="protein sequence ID" value="MCC4307045.1"/>
    <property type="molecule type" value="Genomic_DNA"/>
</dbReference>
<dbReference type="PANTHER" id="PTHR43544">
    <property type="entry name" value="SHORT-CHAIN DEHYDROGENASE/REDUCTASE"/>
    <property type="match status" value="1"/>
</dbReference>
<dbReference type="Pfam" id="PF00106">
    <property type="entry name" value="adh_short"/>
    <property type="match status" value="1"/>
</dbReference>
<dbReference type="InterPro" id="IPR036291">
    <property type="entry name" value="NAD(P)-bd_dom_sf"/>
</dbReference>